<sequence length="171" mass="19217">MTRRIALVGIVILLVASCGFKKGYKAPVSEKSATLYLPNPYSKSGLFSTENTRYTEVFFGVSDNQGCAELYSADVPEKKLRNGYIEQQVPHNRNVFVKYLQVMNRTVCNATGYFYTNAKVSYKVLVRPTQYGCRLEIKATQENGISFTVPVQQAYTDPWRGVRVCTTEAAL</sequence>
<name>A0AA51X7G1_9GAMM</name>
<protein>
    <recommendedName>
        <fullName evidence="3">Lipoprotein</fullName>
    </recommendedName>
</protein>
<dbReference type="AlphaFoldDB" id="A0AA51X7G1"/>
<evidence type="ECO:0000313" key="1">
    <source>
        <dbReference type="EMBL" id="WMS88282.1"/>
    </source>
</evidence>
<gene>
    <name evidence="1" type="ORF">Q9312_05030</name>
</gene>
<proteinExistence type="predicted"/>
<evidence type="ECO:0008006" key="3">
    <source>
        <dbReference type="Google" id="ProtNLM"/>
    </source>
</evidence>
<organism evidence="1 2">
    <name type="scientific">Pleionea litopenaei</name>
    <dbReference type="NCBI Taxonomy" id="3070815"/>
    <lineage>
        <taxon>Bacteria</taxon>
        <taxon>Pseudomonadati</taxon>
        <taxon>Pseudomonadota</taxon>
        <taxon>Gammaproteobacteria</taxon>
        <taxon>Oceanospirillales</taxon>
        <taxon>Pleioneaceae</taxon>
        <taxon>Pleionea</taxon>
    </lineage>
</organism>
<evidence type="ECO:0000313" key="2">
    <source>
        <dbReference type="Proteomes" id="UP001239782"/>
    </source>
</evidence>
<reference evidence="1 2" key="1">
    <citation type="submission" date="2023-08" db="EMBL/GenBank/DDBJ databases">
        <title>Pleionea litopenaei sp. nov., isolated from stomach of juvenile Litopenaeus vannamei.</title>
        <authorList>
            <person name="Rho A.M."/>
            <person name="Hwang C.Y."/>
        </authorList>
    </citation>
    <scope>NUCLEOTIDE SEQUENCE [LARGE SCALE GENOMIC DNA]</scope>
    <source>
        <strain evidence="1 2">HL-JVS1</strain>
    </source>
</reference>
<dbReference type="EMBL" id="CP133548">
    <property type="protein sequence ID" value="WMS88282.1"/>
    <property type="molecule type" value="Genomic_DNA"/>
</dbReference>
<dbReference type="RefSeq" id="WP_309203488.1">
    <property type="nucleotide sequence ID" value="NZ_CP133548.1"/>
</dbReference>
<dbReference type="Proteomes" id="UP001239782">
    <property type="component" value="Chromosome"/>
</dbReference>
<accession>A0AA51X7G1</accession>
<dbReference type="PROSITE" id="PS51257">
    <property type="entry name" value="PROKAR_LIPOPROTEIN"/>
    <property type="match status" value="1"/>
</dbReference>
<dbReference type="KEGG" id="plei:Q9312_05030"/>
<keyword evidence="2" id="KW-1185">Reference proteome</keyword>